<dbReference type="EMBL" id="QOVN01000001">
    <property type="protein sequence ID" value="RXG31344.1"/>
    <property type="molecule type" value="Genomic_DNA"/>
</dbReference>
<reference evidence="2 5" key="3">
    <citation type="submission" date="2018-07" db="EMBL/GenBank/DDBJ databases">
        <title>Leeuwenhoekiella genomics.</title>
        <authorList>
            <person name="Tahon G."/>
            <person name="Willems A."/>
        </authorList>
    </citation>
    <scope>NUCLEOTIDE SEQUENCE [LARGE SCALE GENOMIC DNA]</scope>
    <source>
        <strain evidence="2 5">LMG 24856</strain>
    </source>
</reference>
<dbReference type="Pfam" id="PF01370">
    <property type="entry name" value="Epimerase"/>
    <property type="match status" value="1"/>
</dbReference>
<dbReference type="InterPro" id="IPR036291">
    <property type="entry name" value="NAD(P)-bd_dom_sf"/>
</dbReference>
<gene>
    <name evidence="2" type="ORF">DSM01_485</name>
    <name evidence="3" type="ORF">SAMN04487999_1193</name>
</gene>
<accession>A0A1M5WFW5</accession>
<sequence length="348" mass="39034">MPNFVAMILVTGGTGLVGSHLLWQLVAQGENKIRAIYRTEAKIKAVEALFQWKNEREGTDEFKADFWQIEWLQADVTDIPALTEAFAEITRVYHCAALVSFNPKRFDELQKNNVEGTANIINLCLKHQVEKCCYVSSVAALGDSVKAITEETHWEANKENSVYGISKFASEMEVWRGTQEGLDVVIVNPGVILGEGFYDSGSGTIFKQIANGLKFTVPGATGFVDVVDVVRAMIALMQSDVLNERFILVGHNLAFETVLKKTATALGVKAPSKMLKKWQLDLAWKIDWFLSLFGKRRQLTKSTAKSGYTKTVYEAEKLKTPFPEFEYTPIETTLSRVAKHFNYSQELK</sequence>
<dbReference type="PANTHER" id="PTHR48079">
    <property type="entry name" value="PROTEIN YEEZ"/>
    <property type="match status" value="1"/>
</dbReference>
<dbReference type="InterPro" id="IPR051783">
    <property type="entry name" value="NAD(P)-dependent_oxidoreduct"/>
</dbReference>
<dbReference type="PANTHER" id="PTHR48079:SF6">
    <property type="entry name" value="NAD(P)-BINDING DOMAIN-CONTAINING PROTEIN-RELATED"/>
    <property type="match status" value="1"/>
</dbReference>
<dbReference type="InterPro" id="IPR001509">
    <property type="entry name" value="Epimerase_deHydtase"/>
</dbReference>
<evidence type="ECO:0000313" key="2">
    <source>
        <dbReference type="EMBL" id="RXG31344.1"/>
    </source>
</evidence>
<evidence type="ECO:0000313" key="4">
    <source>
        <dbReference type="Proteomes" id="UP000184240"/>
    </source>
</evidence>
<dbReference type="Gene3D" id="3.40.50.720">
    <property type="entry name" value="NAD(P)-binding Rossmann-like Domain"/>
    <property type="match status" value="1"/>
</dbReference>
<dbReference type="STRING" id="573501.SAMN04487999_1193"/>
<name>A0A1M5WFW5_9FLAO</name>
<dbReference type="EMBL" id="FQXT01000002">
    <property type="protein sequence ID" value="SHH86366.1"/>
    <property type="molecule type" value="Genomic_DNA"/>
</dbReference>
<dbReference type="Proteomes" id="UP000184240">
    <property type="component" value="Unassembled WGS sequence"/>
</dbReference>
<dbReference type="Proteomes" id="UP000290037">
    <property type="component" value="Unassembled WGS sequence"/>
</dbReference>
<dbReference type="AlphaFoldDB" id="A0A1M5WFW5"/>
<dbReference type="SUPFAM" id="SSF51735">
    <property type="entry name" value="NAD(P)-binding Rossmann-fold domains"/>
    <property type="match status" value="1"/>
</dbReference>
<protein>
    <submittedName>
        <fullName evidence="3">Nucleoside-diphosphate-sugar epimerase</fullName>
    </submittedName>
</protein>
<dbReference type="GO" id="GO:0005737">
    <property type="term" value="C:cytoplasm"/>
    <property type="evidence" value="ECO:0007669"/>
    <property type="project" value="TreeGrafter"/>
</dbReference>
<evidence type="ECO:0000259" key="1">
    <source>
        <dbReference type="Pfam" id="PF01370"/>
    </source>
</evidence>
<reference evidence="3" key="2">
    <citation type="submission" date="2016-11" db="EMBL/GenBank/DDBJ databases">
        <authorList>
            <person name="Jaros S."/>
            <person name="Januszkiewicz K."/>
            <person name="Wedrychowicz H."/>
        </authorList>
    </citation>
    <scope>NUCLEOTIDE SEQUENCE [LARGE SCALE GENOMIC DNA]</scope>
    <source>
        <strain evidence="3">DSM 19859</strain>
    </source>
</reference>
<reference evidence="4" key="1">
    <citation type="submission" date="2016-11" db="EMBL/GenBank/DDBJ databases">
        <authorList>
            <person name="Varghese N."/>
            <person name="Submissions S."/>
        </authorList>
    </citation>
    <scope>NUCLEOTIDE SEQUENCE [LARGE SCALE GENOMIC DNA]</scope>
    <source>
        <strain evidence="4">DSM 19859</strain>
    </source>
</reference>
<keyword evidence="5" id="KW-1185">Reference proteome</keyword>
<dbReference type="OrthoDB" id="596910at2"/>
<evidence type="ECO:0000313" key="5">
    <source>
        <dbReference type="Proteomes" id="UP000290037"/>
    </source>
</evidence>
<feature type="domain" description="NAD-dependent epimerase/dehydratase" evidence="1">
    <location>
        <begin position="8"/>
        <end position="239"/>
    </location>
</feature>
<organism evidence="3 4">
    <name type="scientific">Leeuwenhoekiella palythoae</name>
    <dbReference type="NCBI Taxonomy" id="573501"/>
    <lineage>
        <taxon>Bacteria</taxon>
        <taxon>Pseudomonadati</taxon>
        <taxon>Bacteroidota</taxon>
        <taxon>Flavobacteriia</taxon>
        <taxon>Flavobacteriales</taxon>
        <taxon>Flavobacteriaceae</taxon>
        <taxon>Leeuwenhoekiella</taxon>
    </lineage>
</organism>
<proteinExistence type="predicted"/>
<dbReference type="GO" id="GO:0004029">
    <property type="term" value="F:aldehyde dehydrogenase (NAD+) activity"/>
    <property type="evidence" value="ECO:0007669"/>
    <property type="project" value="TreeGrafter"/>
</dbReference>
<evidence type="ECO:0000313" key="3">
    <source>
        <dbReference type="EMBL" id="SHH86366.1"/>
    </source>
</evidence>